<sequence length="106" mass="11698">MPHLRLKNIEITSIVAPQPPIDEGGSSSGGGTCGSDIAEAKEALNVVNVSKKWRGYKNRLKRRHFDANKTPYAVKALRIDDLVKSQSDDLADYWFTQQAKDKAAQA</sequence>
<protein>
    <submittedName>
        <fullName evidence="1">Uncharacterized protein</fullName>
    </submittedName>
</protein>
<reference evidence="1 2" key="1">
    <citation type="submission" date="2013-09" db="EMBL/GenBank/DDBJ databases">
        <title>Corchorus capsularis genome sequencing.</title>
        <authorList>
            <person name="Alam M."/>
            <person name="Haque M.S."/>
            <person name="Islam M.S."/>
            <person name="Emdad E.M."/>
            <person name="Islam M.M."/>
            <person name="Ahmed B."/>
            <person name="Halim A."/>
            <person name="Hossen Q.M.M."/>
            <person name="Hossain M.Z."/>
            <person name="Ahmed R."/>
            <person name="Khan M.M."/>
            <person name="Islam R."/>
            <person name="Rashid M.M."/>
            <person name="Khan S.A."/>
            <person name="Rahman M.S."/>
            <person name="Alam M."/>
        </authorList>
    </citation>
    <scope>NUCLEOTIDE SEQUENCE [LARGE SCALE GENOMIC DNA]</scope>
    <source>
        <strain evidence="2">cv. CVL-1</strain>
        <tissue evidence="1">Whole seedling</tissue>
    </source>
</reference>
<proteinExistence type="predicted"/>
<dbReference type="Proteomes" id="UP000188268">
    <property type="component" value="Unassembled WGS sequence"/>
</dbReference>
<dbReference type="AlphaFoldDB" id="A0A1R3HT98"/>
<name>A0A1R3HT98_COCAP</name>
<gene>
    <name evidence="1" type="ORF">CCACVL1_17243</name>
</gene>
<keyword evidence="2" id="KW-1185">Reference proteome</keyword>
<accession>A0A1R3HT98</accession>
<dbReference type="EMBL" id="AWWV01011204">
    <property type="protein sequence ID" value="OMO73474.1"/>
    <property type="molecule type" value="Genomic_DNA"/>
</dbReference>
<evidence type="ECO:0000313" key="1">
    <source>
        <dbReference type="EMBL" id="OMO73474.1"/>
    </source>
</evidence>
<organism evidence="1 2">
    <name type="scientific">Corchorus capsularis</name>
    <name type="common">Jute</name>
    <dbReference type="NCBI Taxonomy" id="210143"/>
    <lineage>
        <taxon>Eukaryota</taxon>
        <taxon>Viridiplantae</taxon>
        <taxon>Streptophyta</taxon>
        <taxon>Embryophyta</taxon>
        <taxon>Tracheophyta</taxon>
        <taxon>Spermatophyta</taxon>
        <taxon>Magnoliopsida</taxon>
        <taxon>eudicotyledons</taxon>
        <taxon>Gunneridae</taxon>
        <taxon>Pentapetalae</taxon>
        <taxon>rosids</taxon>
        <taxon>malvids</taxon>
        <taxon>Malvales</taxon>
        <taxon>Malvaceae</taxon>
        <taxon>Grewioideae</taxon>
        <taxon>Apeibeae</taxon>
        <taxon>Corchorus</taxon>
    </lineage>
</organism>
<dbReference type="Gramene" id="OMO73474">
    <property type="protein sequence ID" value="OMO73474"/>
    <property type="gene ID" value="CCACVL1_17243"/>
</dbReference>
<comment type="caution">
    <text evidence="1">The sequence shown here is derived from an EMBL/GenBank/DDBJ whole genome shotgun (WGS) entry which is preliminary data.</text>
</comment>
<evidence type="ECO:0000313" key="2">
    <source>
        <dbReference type="Proteomes" id="UP000188268"/>
    </source>
</evidence>